<dbReference type="FunFam" id="3.40.50.300:FF:000482">
    <property type="entry name" value="Multidrug resistance-associated protein member 4"/>
    <property type="match status" value="1"/>
</dbReference>
<dbReference type="GO" id="GO:0140359">
    <property type="term" value="F:ABC-type transporter activity"/>
    <property type="evidence" value="ECO:0007669"/>
    <property type="project" value="InterPro"/>
</dbReference>
<evidence type="ECO:0000313" key="13">
    <source>
        <dbReference type="Proteomes" id="UP000625711"/>
    </source>
</evidence>
<evidence type="ECO:0000313" key="12">
    <source>
        <dbReference type="EMBL" id="KAF7279493.1"/>
    </source>
</evidence>
<keyword evidence="6 9" id="KW-1133">Transmembrane helix</keyword>
<keyword evidence="3 9" id="KW-0812">Transmembrane</keyword>
<comment type="subcellular location">
    <subcellularLocation>
        <location evidence="1">Membrane</location>
        <topology evidence="1">Multi-pass membrane protein</topology>
    </subcellularLocation>
</comment>
<dbReference type="SMART" id="SM00382">
    <property type="entry name" value="AAA"/>
    <property type="match status" value="2"/>
</dbReference>
<dbReference type="PANTHER" id="PTHR24223">
    <property type="entry name" value="ATP-BINDING CASSETTE SUB-FAMILY C"/>
    <property type="match status" value="1"/>
</dbReference>
<sequence length="1330" mass="151850">MDTNKSKKDSKNHQIHPYKDSNIISKLFFIWTLPLFHKGYYKDLTEDDMYPNLKQHDSTYLGDKIERVWKNEIDEKQIFSLWRILFKCFGSEFGLLGFSYMIAELFVRLAQPLALSQLLKYYEPDSPMSKGEAYMYSSFLVLASTITMLFQHNFMFYQYNLGVKIRVATTALVYRKALRLSKSSLAQTNIGQMVNLISNDVGRFETAIKQIHSIWLAPVELLIIMALLYLYVGATGMIGILFLALFIPLQMWLGKKTSIFRLNTALKTDERIRLMNEIISGIQVIKMYTWEKPFAKLVEISRRKEMQQIQKTSVIRAAIMSFHLFVNKTAIYLCILVYVLTGNTINAQYVYVITSFYAILRIVITKRLPEAATYLAEAAISVKRLTEFLTMEEMEFDSSSTFLNKYNKENEAIISDLDTKKYISDNFVELNDVFIKWNTQTEDYTLQNIKLTAGASDLTVIIGPVGSGKTTLLYTILRELPPIKGTVVINGIISYASQEPWLFLGSIRQNILFGQDFDQTRYEKVIKACALERDFVILPFGDETIVGDRGVSLSGGQRARINLARAVYKEADIYLLDDPLSAVDTHVGRHIFVECIQKYLKDKCVILVTHQLQYLRNVKNIYLIDSGKVDFTGTYDDIQQCDKDFAQLFKEVKVSEHEVCQKDNEEIQDRDNTDDVEKNSNKSEDKLKSVNRKVATIQQESRAVGNVTWDVYKIYLKNGGNVCKILSIFMSFLFAQIISTVSDYYITWWVNAEAIKKTRNETAEEQRNISQAYNSTLVSNEETSVSAFQEFWISNMTENLYISFYSAIIVIVIIFSLGRSMLFFNFCIQASRKLHNGMFDKIVYAKMRFFNTNPSGRILNRFSKDMNQVDEILPITMIDTIQNGLTALFTTLVVATVNPWMMLPTIVIVGLFYILRVIYISTSRDVKRIESTTRSPVYSHLSASLQGLTTIRAFGAQEILRHEFDQHQNKNSTAFVIFTGIGRAFGLWLDVHCVIYICLVTMSFLVFKTDTLGGYVGLSITQSLTLTGMFQWCMRQWSELENAMTGVERIKEYVDVDPETSKTIRQPPKNWPNDGRITFENLCLRYALEETQVLKNLCFDIQPQEKIGIVGRTGAGKSSIITALFRLAENEGLITIDEVDINTISLEQLRSKISIIPQEPVLFSGTLRKNLDPFDEFSDDILWKALEEVELKDVVSELPSGLESRMTEGGSNFSVGQRQLVCLARAIMRNNKILVLDEATANVDPQTDALIQSAIRRKFSTCTVLTIAHRLHTIMDSDKVLVMDAGRVAEFGKPYDLLQNTNGIFYGMVLQTGKAMAENLISIAERVHLK</sequence>
<dbReference type="PANTHER" id="PTHR24223:SF448">
    <property type="entry name" value="FI20146P1-RELATED"/>
    <property type="match status" value="1"/>
</dbReference>
<evidence type="ECO:0000256" key="5">
    <source>
        <dbReference type="ARBA" id="ARBA00022840"/>
    </source>
</evidence>
<evidence type="ECO:0008006" key="14">
    <source>
        <dbReference type="Google" id="ProtNLM"/>
    </source>
</evidence>
<dbReference type="InterPro" id="IPR003593">
    <property type="entry name" value="AAA+_ATPase"/>
</dbReference>
<comment type="caution">
    <text evidence="12">The sequence shown here is derived from an EMBL/GenBank/DDBJ whole genome shotgun (WGS) entry which is preliminary data.</text>
</comment>
<dbReference type="CDD" id="cd03250">
    <property type="entry name" value="ABCC_MRP_domain1"/>
    <property type="match status" value="1"/>
</dbReference>
<keyword evidence="4" id="KW-0547">Nucleotide-binding</keyword>
<dbReference type="OrthoDB" id="6500128at2759"/>
<feature type="transmembrane region" description="Helical" evidence="9">
    <location>
        <begin position="314"/>
        <end position="340"/>
    </location>
</feature>
<keyword evidence="13" id="KW-1185">Reference proteome</keyword>
<feature type="transmembrane region" description="Helical" evidence="9">
    <location>
        <begin position="346"/>
        <end position="364"/>
    </location>
</feature>
<organism evidence="12 13">
    <name type="scientific">Rhynchophorus ferrugineus</name>
    <name type="common">Red palm weevil</name>
    <name type="synonym">Curculio ferrugineus</name>
    <dbReference type="NCBI Taxonomy" id="354439"/>
    <lineage>
        <taxon>Eukaryota</taxon>
        <taxon>Metazoa</taxon>
        <taxon>Ecdysozoa</taxon>
        <taxon>Arthropoda</taxon>
        <taxon>Hexapoda</taxon>
        <taxon>Insecta</taxon>
        <taxon>Pterygota</taxon>
        <taxon>Neoptera</taxon>
        <taxon>Endopterygota</taxon>
        <taxon>Coleoptera</taxon>
        <taxon>Polyphaga</taxon>
        <taxon>Cucujiformia</taxon>
        <taxon>Curculionidae</taxon>
        <taxon>Dryophthorinae</taxon>
        <taxon>Rhynchophorus</taxon>
    </lineage>
</organism>
<dbReference type="GO" id="GO:0016887">
    <property type="term" value="F:ATP hydrolysis activity"/>
    <property type="evidence" value="ECO:0007669"/>
    <property type="project" value="InterPro"/>
</dbReference>
<name>A0A834MD86_RHYFE</name>
<evidence type="ECO:0000256" key="1">
    <source>
        <dbReference type="ARBA" id="ARBA00004141"/>
    </source>
</evidence>
<dbReference type="InterPro" id="IPR017871">
    <property type="entry name" value="ABC_transporter-like_CS"/>
</dbReference>
<dbReference type="CDD" id="cd18579">
    <property type="entry name" value="ABC_6TM_ABCC_D1"/>
    <property type="match status" value="1"/>
</dbReference>
<evidence type="ECO:0000256" key="6">
    <source>
        <dbReference type="ARBA" id="ARBA00022989"/>
    </source>
</evidence>
<dbReference type="Pfam" id="PF00005">
    <property type="entry name" value="ABC_tran"/>
    <property type="match status" value="2"/>
</dbReference>
<feature type="region of interest" description="Disordered" evidence="8">
    <location>
        <begin position="664"/>
        <end position="683"/>
    </location>
</feature>
<gene>
    <name evidence="12" type="ORF">GWI33_007171</name>
</gene>
<feature type="domain" description="ABC transmembrane type-1" evidence="11">
    <location>
        <begin position="95"/>
        <end position="347"/>
    </location>
</feature>
<dbReference type="GO" id="GO:0016020">
    <property type="term" value="C:membrane"/>
    <property type="evidence" value="ECO:0007669"/>
    <property type="project" value="UniProtKB-SubCell"/>
</dbReference>
<dbReference type="InterPro" id="IPR011527">
    <property type="entry name" value="ABC1_TM_dom"/>
</dbReference>
<reference evidence="12" key="1">
    <citation type="submission" date="2020-08" db="EMBL/GenBank/DDBJ databases">
        <title>Genome sequencing and assembly of the red palm weevil Rhynchophorus ferrugineus.</title>
        <authorList>
            <person name="Dias G.B."/>
            <person name="Bergman C.M."/>
            <person name="Manee M."/>
        </authorList>
    </citation>
    <scope>NUCLEOTIDE SEQUENCE</scope>
    <source>
        <strain evidence="12">AA-2017</strain>
        <tissue evidence="12">Whole larva</tissue>
    </source>
</reference>
<evidence type="ECO:0000256" key="3">
    <source>
        <dbReference type="ARBA" id="ARBA00022692"/>
    </source>
</evidence>
<dbReference type="FunFam" id="1.20.1560.10:FF:000026">
    <property type="entry name" value="Multidrug resistance-associated protein lethal(2)03659"/>
    <property type="match status" value="1"/>
</dbReference>
<dbReference type="SUPFAM" id="SSF90123">
    <property type="entry name" value="ABC transporter transmembrane region"/>
    <property type="match status" value="2"/>
</dbReference>
<dbReference type="PROSITE" id="PS00211">
    <property type="entry name" value="ABC_TRANSPORTER_1"/>
    <property type="match status" value="2"/>
</dbReference>
<feature type="transmembrane region" description="Helical" evidence="9">
    <location>
        <begin position="237"/>
        <end position="254"/>
    </location>
</feature>
<dbReference type="InterPro" id="IPR027417">
    <property type="entry name" value="P-loop_NTPase"/>
</dbReference>
<feature type="transmembrane region" description="Helical" evidence="9">
    <location>
        <begin position="722"/>
        <end position="741"/>
    </location>
</feature>
<evidence type="ECO:0000256" key="7">
    <source>
        <dbReference type="ARBA" id="ARBA00023136"/>
    </source>
</evidence>
<accession>A0A834MD86</accession>
<evidence type="ECO:0000256" key="4">
    <source>
        <dbReference type="ARBA" id="ARBA00022741"/>
    </source>
</evidence>
<feature type="transmembrane region" description="Helical" evidence="9">
    <location>
        <begin position="802"/>
        <end position="828"/>
    </location>
</feature>
<proteinExistence type="predicted"/>
<keyword evidence="7 9" id="KW-0472">Membrane</keyword>
<dbReference type="Proteomes" id="UP000625711">
    <property type="component" value="Unassembled WGS sequence"/>
</dbReference>
<dbReference type="EMBL" id="JAACXV010000359">
    <property type="protein sequence ID" value="KAF7279493.1"/>
    <property type="molecule type" value="Genomic_DNA"/>
</dbReference>
<feature type="transmembrane region" description="Helical" evidence="9">
    <location>
        <begin position="900"/>
        <end position="919"/>
    </location>
</feature>
<dbReference type="InterPro" id="IPR003439">
    <property type="entry name" value="ABC_transporter-like_ATP-bd"/>
</dbReference>
<dbReference type="Gene3D" id="3.40.50.300">
    <property type="entry name" value="P-loop containing nucleotide triphosphate hydrolases"/>
    <property type="match status" value="2"/>
</dbReference>
<dbReference type="InterPro" id="IPR036640">
    <property type="entry name" value="ABC1_TM_sf"/>
</dbReference>
<evidence type="ECO:0000256" key="9">
    <source>
        <dbReference type="SAM" id="Phobius"/>
    </source>
</evidence>
<protein>
    <recommendedName>
        <fullName evidence="14">Multidrug resistance-associated protein lethal(2)03659</fullName>
    </recommendedName>
</protein>
<evidence type="ECO:0000256" key="2">
    <source>
        <dbReference type="ARBA" id="ARBA00022448"/>
    </source>
</evidence>
<feature type="transmembrane region" description="Helical" evidence="9">
    <location>
        <begin position="133"/>
        <end position="150"/>
    </location>
</feature>
<feature type="domain" description="ABC transporter" evidence="10">
    <location>
        <begin position="1077"/>
        <end position="1310"/>
    </location>
</feature>
<feature type="transmembrane region" description="Helical" evidence="9">
    <location>
        <begin position="872"/>
        <end position="894"/>
    </location>
</feature>
<dbReference type="GO" id="GO:0005524">
    <property type="term" value="F:ATP binding"/>
    <property type="evidence" value="ECO:0007669"/>
    <property type="project" value="UniProtKB-KW"/>
</dbReference>
<evidence type="ECO:0000256" key="8">
    <source>
        <dbReference type="SAM" id="MobiDB-lite"/>
    </source>
</evidence>
<dbReference type="SUPFAM" id="SSF52540">
    <property type="entry name" value="P-loop containing nucleoside triphosphate hydrolases"/>
    <property type="match status" value="2"/>
</dbReference>
<feature type="transmembrane region" description="Helical" evidence="9">
    <location>
        <begin position="93"/>
        <end position="113"/>
    </location>
</feature>
<keyword evidence="5" id="KW-0067">ATP-binding</keyword>
<dbReference type="FunFam" id="1.20.1560.10:FF:000014">
    <property type="entry name" value="Multidrug resistance-associated protein member 4"/>
    <property type="match status" value="1"/>
</dbReference>
<feature type="transmembrane region" description="Helical" evidence="9">
    <location>
        <begin position="213"/>
        <end position="231"/>
    </location>
</feature>
<feature type="domain" description="ABC transmembrane type-1" evidence="11">
    <location>
        <begin position="725"/>
        <end position="1042"/>
    </location>
</feature>
<evidence type="ECO:0000259" key="11">
    <source>
        <dbReference type="PROSITE" id="PS50929"/>
    </source>
</evidence>
<dbReference type="Gene3D" id="1.20.1560.10">
    <property type="entry name" value="ABC transporter type 1, transmembrane domain"/>
    <property type="match status" value="2"/>
</dbReference>
<dbReference type="CDD" id="cd03244">
    <property type="entry name" value="ABCC_MRP_domain2"/>
    <property type="match status" value="1"/>
</dbReference>
<keyword evidence="2" id="KW-0813">Transport</keyword>
<dbReference type="PROSITE" id="PS50893">
    <property type="entry name" value="ABC_TRANSPORTER_2"/>
    <property type="match status" value="2"/>
</dbReference>
<feature type="transmembrane region" description="Helical" evidence="9">
    <location>
        <begin position="987"/>
        <end position="1007"/>
    </location>
</feature>
<dbReference type="InterPro" id="IPR050173">
    <property type="entry name" value="ABC_transporter_C-like"/>
</dbReference>
<dbReference type="InterPro" id="IPR044746">
    <property type="entry name" value="ABCC_6TM_D1"/>
</dbReference>
<dbReference type="PROSITE" id="PS50929">
    <property type="entry name" value="ABC_TM1F"/>
    <property type="match status" value="2"/>
</dbReference>
<dbReference type="Pfam" id="PF00664">
    <property type="entry name" value="ABC_membrane"/>
    <property type="match status" value="2"/>
</dbReference>
<dbReference type="FunFam" id="3.40.50.300:FF:000163">
    <property type="entry name" value="Multidrug resistance-associated protein member 4"/>
    <property type="match status" value="1"/>
</dbReference>
<feature type="domain" description="ABC transporter" evidence="10">
    <location>
        <begin position="428"/>
        <end position="651"/>
    </location>
</feature>
<evidence type="ECO:0000259" key="10">
    <source>
        <dbReference type="PROSITE" id="PS50893"/>
    </source>
</evidence>